<dbReference type="Gramene" id="PGSC0003DMT400005473">
    <property type="protein sequence ID" value="PGSC0003DMT400005473"/>
    <property type="gene ID" value="PGSC0003DMG400002136"/>
</dbReference>
<dbReference type="Proteomes" id="UP000011115">
    <property type="component" value="Unassembled WGS sequence"/>
</dbReference>
<sequence>MGHAVRGSDLVGAPMQARGGKPILWRKSGLVTLHQDGLSVKGKKNQSFEVQVVKKALKRCSLKYFHGGPKSALYSFKFQSKCKIQY</sequence>
<reference evidence="1" key="2">
    <citation type="submission" date="2015-06" db="UniProtKB">
        <authorList>
            <consortium name="EnsemblPlants"/>
        </authorList>
    </citation>
    <scope>IDENTIFICATION</scope>
    <source>
        <strain evidence="1">DM1-3 516 R44</strain>
    </source>
</reference>
<dbReference type="EnsemblPlants" id="PGSC0003DMT400005473">
    <property type="protein sequence ID" value="PGSC0003DMT400005473"/>
    <property type="gene ID" value="PGSC0003DMG400002136"/>
</dbReference>
<dbReference type="InParanoid" id="M0ZPX9"/>
<reference evidence="2" key="1">
    <citation type="journal article" date="2011" name="Nature">
        <title>Genome sequence and analysis of the tuber crop potato.</title>
        <authorList>
            <consortium name="The Potato Genome Sequencing Consortium"/>
        </authorList>
    </citation>
    <scope>NUCLEOTIDE SEQUENCE [LARGE SCALE GENOMIC DNA]</scope>
    <source>
        <strain evidence="2">cv. DM1-3 516 R44</strain>
    </source>
</reference>
<dbReference type="HOGENOM" id="CLU_2502324_0_0_1"/>
<accession>M0ZPX9</accession>
<organism evidence="1 2">
    <name type="scientific">Solanum tuberosum</name>
    <name type="common">Potato</name>
    <dbReference type="NCBI Taxonomy" id="4113"/>
    <lineage>
        <taxon>Eukaryota</taxon>
        <taxon>Viridiplantae</taxon>
        <taxon>Streptophyta</taxon>
        <taxon>Embryophyta</taxon>
        <taxon>Tracheophyta</taxon>
        <taxon>Spermatophyta</taxon>
        <taxon>Magnoliopsida</taxon>
        <taxon>eudicotyledons</taxon>
        <taxon>Gunneridae</taxon>
        <taxon>Pentapetalae</taxon>
        <taxon>asterids</taxon>
        <taxon>lamiids</taxon>
        <taxon>Solanales</taxon>
        <taxon>Solanaceae</taxon>
        <taxon>Solanoideae</taxon>
        <taxon>Solaneae</taxon>
        <taxon>Solanum</taxon>
    </lineage>
</organism>
<evidence type="ECO:0000313" key="2">
    <source>
        <dbReference type="Proteomes" id="UP000011115"/>
    </source>
</evidence>
<protein>
    <submittedName>
        <fullName evidence="1">Uncharacterized protein</fullName>
    </submittedName>
</protein>
<evidence type="ECO:0000313" key="1">
    <source>
        <dbReference type="EnsemblPlants" id="PGSC0003DMT400005473"/>
    </source>
</evidence>
<name>M0ZPX9_SOLTU</name>
<proteinExistence type="predicted"/>
<keyword evidence="2" id="KW-1185">Reference proteome</keyword>
<dbReference type="AlphaFoldDB" id="M0ZPX9"/>
<dbReference type="PaxDb" id="4113-PGSC0003DMT400005473"/>